<evidence type="ECO:0000256" key="13">
    <source>
        <dbReference type="SAM" id="SignalP"/>
    </source>
</evidence>
<dbReference type="GO" id="GO:0005179">
    <property type="term" value="F:hormone activity"/>
    <property type="evidence" value="ECO:0007669"/>
    <property type="project" value="UniProtKB-KW"/>
</dbReference>
<reference evidence="14" key="1">
    <citation type="submission" date="2023-09" db="UniProtKB">
        <authorList>
            <consortium name="Ensembl"/>
        </authorList>
    </citation>
    <scope>IDENTIFICATION</scope>
</reference>
<name>A0A8C0WPN4_CASCN</name>
<evidence type="ECO:0000256" key="10">
    <source>
        <dbReference type="ARBA" id="ARBA00043243"/>
    </source>
</evidence>
<dbReference type="PANTHER" id="PTHR14447:SF0">
    <property type="entry name" value="UROTENSIN-2"/>
    <property type="match status" value="1"/>
</dbReference>
<sequence>MDKLAFCCLLLIGSLSPLQSLPVTDSRDESLQLPAPQEEGQVLAELLGRAASLLQALLEVLGAERHHGAKEAEPTTEVPNPSGDLRKTFSGQDPNIVLSHLLARARKHKQHGTPSECFWKYCV</sequence>
<comment type="subcellular location">
    <subcellularLocation>
        <location evidence="1 11">Secreted</location>
    </subcellularLocation>
</comment>
<comment type="similarity">
    <text evidence="2 11">Belongs to the urotensin-2 family.</text>
</comment>
<feature type="chain" id="PRO_5034043230" description="Urotensin-2" evidence="13">
    <location>
        <begin position="21"/>
        <end position="123"/>
    </location>
</feature>
<dbReference type="Ensembl" id="ENSCCNT00000017785.1">
    <property type="protein sequence ID" value="ENSCCNP00000013552.1"/>
    <property type="gene ID" value="ENSCCNG00000014060.1"/>
</dbReference>
<evidence type="ECO:0000256" key="4">
    <source>
        <dbReference type="ARBA" id="ARBA00022685"/>
    </source>
</evidence>
<evidence type="ECO:0000256" key="2">
    <source>
        <dbReference type="ARBA" id="ARBA00006719"/>
    </source>
</evidence>
<protein>
    <recommendedName>
        <fullName evidence="9">Urotensin-2</fullName>
    </recommendedName>
    <alternativeName>
        <fullName evidence="10">Urotensin II</fullName>
    </alternativeName>
</protein>
<evidence type="ECO:0000256" key="5">
    <source>
        <dbReference type="ARBA" id="ARBA00022702"/>
    </source>
</evidence>
<evidence type="ECO:0000313" key="14">
    <source>
        <dbReference type="Ensembl" id="ENSCCNP00000013552.1"/>
    </source>
</evidence>
<keyword evidence="7" id="KW-1015">Disulfide bond</keyword>
<keyword evidence="4" id="KW-0165">Cleavage on pair of basic residues</keyword>
<dbReference type="Pfam" id="PF02083">
    <property type="entry name" value="Urotensin_II"/>
    <property type="match status" value="1"/>
</dbReference>
<dbReference type="PROSITE" id="PS00984">
    <property type="entry name" value="UROTENSIN_II"/>
    <property type="match status" value="1"/>
</dbReference>
<dbReference type="GO" id="GO:0008217">
    <property type="term" value="P:regulation of blood pressure"/>
    <property type="evidence" value="ECO:0007669"/>
    <property type="project" value="InterPro"/>
</dbReference>
<evidence type="ECO:0000256" key="12">
    <source>
        <dbReference type="SAM" id="MobiDB-lite"/>
    </source>
</evidence>
<feature type="signal peptide" evidence="13">
    <location>
        <begin position="1"/>
        <end position="20"/>
    </location>
</feature>
<keyword evidence="3" id="KW-0964">Secreted</keyword>
<dbReference type="PANTHER" id="PTHR14447">
    <property type="entry name" value="UROTENSIN 2"/>
    <property type="match status" value="1"/>
</dbReference>
<evidence type="ECO:0000256" key="9">
    <source>
        <dbReference type="ARBA" id="ARBA00040274"/>
    </source>
</evidence>
<comment type="function">
    <text evidence="8">Highly potent vasoconstrictor.</text>
</comment>
<dbReference type="InterPro" id="IPR001483">
    <property type="entry name" value="Urotensin_II"/>
</dbReference>
<keyword evidence="5 11" id="KW-0372">Hormone</keyword>
<organism evidence="14">
    <name type="scientific">Castor canadensis</name>
    <name type="common">American beaver</name>
    <dbReference type="NCBI Taxonomy" id="51338"/>
    <lineage>
        <taxon>Eukaryota</taxon>
        <taxon>Metazoa</taxon>
        <taxon>Chordata</taxon>
        <taxon>Craniata</taxon>
        <taxon>Vertebrata</taxon>
        <taxon>Euteleostomi</taxon>
        <taxon>Mammalia</taxon>
        <taxon>Eutheria</taxon>
        <taxon>Euarchontoglires</taxon>
        <taxon>Glires</taxon>
        <taxon>Rodentia</taxon>
        <taxon>Castorimorpha</taxon>
        <taxon>Castoridae</taxon>
        <taxon>Castor</taxon>
    </lineage>
</organism>
<evidence type="ECO:0000256" key="8">
    <source>
        <dbReference type="ARBA" id="ARBA00037509"/>
    </source>
</evidence>
<proteinExistence type="inferred from homology"/>
<evidence type="ECO:0000256" key="11">
    <source>
        <dbReference type="RuleBase" id="RU000636"/>
    </source>
</evidence>
<accession>A0A8C0WPN4</accession>
<dbReference type="GO" id="GO:0005615">
    <property type="term" value="C:extracellular space"/>
    <property type="evidence" value="ECO:0007669"/>
    <property type="project" value="TreeGrafter"/>
</dbReference>
<keyword evidence="6 13" id="KW-0732">Signal</keyword>
<evidence type="ECO:0000256" key="1">
    <source>
        <dbReference type="ARBA" id="ARBA00004613"/>
    </source>
</evidence>
<dbReference type="AlphaFoldDB" id="A0A8C0WPN4"/>
<evidence type="ECO:0000256" key="3">
    <source>
        <dbReference type="ARBA" id="ARBA00022525"/>
    </source>
</evidence>
<evidence type="ECO:0000256" key="7">
    <source>
        <dbReference type="ARBA" id="ARBA00023157"/>
    </source>
</evidence>
<evidence type="ECO:0000256" key="6">
    <source>
        <dbReference type="ARBA" id="ARBA00022729"/>
    </source>
</evidence>
<dbReference type="GO" id="GO:0097746">
    <property type="term" value="P:blood vessel diameter maintenance"/>
    <property type="evidence" value="ECO:0007669"/>
    <property type="project" value="InterPro"/>
</dbReference>
<feature type="region of interest" description="Disordered" evidence="12">
    <location>
        <begin position="66"/>
        <end position="91"/>
    </location>
</feature>